<dbReference type="EMBL" id="LUGH01000208">
    <property type="protein sequence ID" value="OBZ87643.1"/>
    <property type="molecule type" value="Genomic_DNA"/>
</dbReference>
<evidence type="ECO:0000259" key="1">
    <source>
        <dbReference type="PROSITE" id="PS50181"/>
    </source>
</evidence>
<organism evidence="2 3">
    <name type="scientific">Choanephora cucurbitarum</name>
    <dbReference type="NCBI Taxonomy" id="101091"/>
    <lineage>
        <taxon>Eukaryota</taxon>
        <taxon>Fungi</taxon>
        <taxon>Fungi incertae sedis</taxon>
        <taxon>Mucoromycota</taxon>
        <taxon>Mucoromycotina</taxon>
        <taxon>Mucoromycetes</taxon>
        <taxon>Mucorales</taxon>
        <taxon>Mucorineae</taxon>
        <taxon>Choanephoraceae</taxon>
        <taxon>Choanephoroideae</taxon>
        <taxon>Choanephora</taxon>
    </lineage>
</organism>
<dbReference type="Gene3D" id="1.20.1280.50">
    <property type="match status" value="1"/>
</dbReference>
<feature type="domain" description="F-box" evidence="1">
    <location>
        <begin position="6"/>
        <end position="55"/>
    </location>
</feature>
<reference evidence="2 3" key="1">
    <citation type="submission" date="2016-03" db="EMBL/GenBank/DDBJ databases">
        <title>Choanephora cucurbitarum.</title>
        <authorList>
            <person name="Min B."/>
            <person name="Park H."/>
            <person name="Park J.-H."/>
            <person name="Shin H.-D."/>
            <person name="Choi I.-G."/>
        </authorList>
    </citation>
    <scope>NUCLEOTIDE SEQUENCE [LARGE SCALE GENOMIC DNA]</scope>
    <source>
        <strain evidence="2 3">KUS-F28377</strain>
    </source>
</reference>
<comment type="caution">
    <text evidence="2">The sequence shown here is derived from an EMBL/GenBank/DDBJ whole genome shotgun (WGS) entry which is preliminary data.</text>
</comment>
<evidence type="ECO:0000313" key="3">
    <source>
        <dbReference type="Proteomes" id="UP000093000"/>
    </source>
</evidence>
<dbReference type="InterPro" id="IPR036047">
    <property type="entry name" value="F-box-like_dom_sf"/>
</dbReference>
<dbReference type="Pfam" id="PF12937">
    <property type="entry name" value="F-box-like"/>
    <property type="match status" value="1"/>
</dbReference>
<dbReference type="OrthoDB" id="2232267at2759"/>
<protein>
    <recommendedName>
        <fullName evidence="1">F-box domain-containing protein</fullName>
    </recommendedName>
</protein>
<dbReference type="InterPro" id="IPR032675">
    <property type="entry name" value="LRR_dom_sf"/>
</dbReference>
<dbReference type="PROSITE" id="PS50181">
    <property type="entry name" value="FBOX"/>
    <property type="match status" value="1"/>
</dbReference>
<sequence length="639" mass="75524">MTAVKSHHFTLIPPEIWESVFRYLSSQNLFQCQKVCQAWHLPAQRVFLEHVFLKNQYDVEQFLQSFATFKTKDPFYHVKRITIGRNYTMPSRARLSLASELMKQLVTQFPQIQQLVISGNCIDLTYFAKPNMLEAMLDHWPALNVFRVDWVLLQPEKRKIYLDIIYQLRHRMTELTLYDHDYVTLAFGGPCQFLRQFPRLQHLKIIPQGSIDNMEKCLEVLEGCPQLISLDMYIQEEDREGFLDDYLRPKEWRQRLEIKENWSRIQSLDLNLGIFSVHAIGFIIEHFKGLHHWTVGLALDHVNTWTEQQRYLFSHSFLDRLCECTDYRLRPILIHYDEDDQFTHLILEKHLIASHNHLVIDLYNNQMEFGFDYNNAPANSRKYSIELVADKREHTVYMTHYFNQITERQISHLNERLFAKLQVNTLTLNMGGLFQSTEHVSVQQWMEHLPFVTHLNISLPIRCCYSDTLLQDKPIYPQITSVQLTAGHALWINKATFSQLAYSFPSLKYLSLWFCSGVWEDRAFLVDMVESNLERLHLDVTPVSIQTGKILTRPIYFHEAHFILKVSTKKGTVYYRVGLDYLQLEKIPACTEDEFITVHLKFQSIQYVNLYLNQEIFGELRPTLSMDPQKIVQRTVCLL</sequence>
<gene>
    <name evidence="2" type="ORF">A0J61_04312</name>
</gene>
<dbReference type="PANTHER" id="PTHR38926:SF5">
    <property type="entry name" value="F-BOX AND LEUCINE-RICH REPEAT PROTEIN 6"/>
    <property type="match status" value="1"/>
</dbReference>
<dbReference type="Gene3D" id="3.80.10.10">
    <property type="entry name" value="Ribonuclease Inhibitor"/>
    <property type="match status" value="1"/>
</dbReference>
<dbReference type="Proteomes" id="UP000093000">
    <property type="component" value="Unassembled WGS sequence"/>
</dbReference>
<proteinExistence type="predicted"/>
<dbReference type="SUPFAM" id="SSF52047">
    <property type="entry name" value="RNI-like"/>
    <property type="match status" value="1"/>
</dbReference>
<name>A0A1C7NEU5_9FUNG</name>
<dbReference type="SUPFAM" id="SSF81383">
    <property type="entry name" value="F-box domain"/>
    <property type="match status" value="1"/>
</dbReference>
<accession>A0A1C7NEU5</accession>
<dbReference type="PANTHER" id="PTHR38926">
    <property type="entry name" value="F-BOX DOMAIN CONTAINING PROTEIN, EXPRESSED"/>
    <property type="match status" value="1"/>
</dbReference>
<dbReference type="InterPro" id="IPR001810">
    <property type="entry name" value="F-box_dom"/>
</dbReference>
<dbReference type="InParanoid" id="A0A1C7NEU5"/>
<keyword evidence="3" id="KW-1185">Reference proteome</keyword>
<evidence type="ECO:0000313" key="2">
    <source>
        <dbReference type="EMBL" id="OBZ87643.1"/>
    </source>
</evidence>
<dbReference type="AlphaFoldDB" id="A0A1C7NEU5"/>